<dbReference type="PROSITE" id="PS00588">
    <property type="entry name" value="FLAGELLA_BB_ROD"/>
    <property type="match status" value="1"/>
</dbReference>
<gene>
    <name evidence="10" type="primary">flgB</name>
    <name evidence="10" type="ORF">QNA08_09370</name>
</gene>
<evidence type="ECO:0000256" key="3">
    <source>
        <dbReference type="ARBA" id="ARBA00014376"/>
    </source>
</evidence>
<keyword evidence="11" id="KW-1185">Reference proteome</keyword>
<dbReference type="RefSeq" id="WP_283740438.1">
    <property type="nucleotide sequence ID" value="NZ_JASJEV010000005.1"/>
</dbReference>
<keyword evidence="10" id="KW-0966">Cell projection</keyword>
<dbReference type="NCBIfam" id="NF004654">
    <property type="entry name" value="PRK06004.1"/>
    <property type="match status" value="1"/>
</dbReference>
<comment type="subunit">
    <text evidence="6">The basal body constitutes a major portion of the flagellar organelle and consists of a number of rings mounted on a central rod. In Gram-negative bacteria, at least four rings, L, P, S and M are present, whereas Gram-positive bacteria lack the L and P rings. The rod consists of about 26 subunits of FlgG in the distal portion, and FlgB, FlgC and FlgF build up the proximal portion of the rod with about 6 subunits each. Rod assembly occurs by export via the flagellum-specific pathway of its constituent proteins and by their incorporation into the rod structure in the probable order of FlgB, FlgC, FlgF and FlgG. Another protein, FliE, also assembles onto the stable rod structure.</text>
</comment>
<reference evidence="10 11" key="1">
    <citation type="submission" date="2023-05" db="EMBL/GenBank/DDBJ databases">
        <title>Chelatococcus sp. nov., a moderately thermophilic bacterium isolated from hot spring microbial mat.</title>
        <authorList>
            <person name="Hu C.-J."/>
            <person name="Li W.-J."/>
        </authorList>
    </citation>
    <scope>NUCLEOTIDE SEQUENCE [LARGE SCALE GENOMIC DNA]</scope>
    <source>
        <strain evidence="10 11">SYSU G07232</strain>
    </source>
</reference>
<feature type="domain" description="Flagellar basal body rod protein N-terminal" evidence="9">
    <location>
        <begin position="16"/>
        <end position="39"/>
    </location>
</feature>
<evidence type="ECO:0000256" key="1">
    <source>
        <dbReference type="ARBA" id="ARBA00004117"/>
    </source>
</evidence>
<dbReference type="Proteomes" id="UP001321492">
    <property type="component" value="Unassembled WGS sequence"/>
</dbReference>
<name>A0ABT7AGF0_9HYPH</name>
<dbReference type="NCBIfam" id="TIGR01396">
    <property type="entry name" value="FlgB"/>
    <property type="match status" value="1"/>
</dbReference>
<comment type="caution">
    <text evidence="10">The sequence shown here is derived from an EMBL/GenBank/DDBJ whole genome shotgun (WGS) entry which is preliminary data.</text>
</comment>
<evidence type="ECO:0000313" key="11">
    <source>
        <dbReference type="Proteomes" id="UP001321492"/>
    </source>
</evidence>
<comment type="subcellular location">
    <subcellularLocation>
        <location evidence="1 7">Bacterial flagellum basal body</location>
    </subcellularLocation>
</comment>
<evidence type="ECO:0000256" key="8">
    <source>
        <dbReference type="SAM" id="MobiDB-lite"/>
    </source>
</evidence>
<keyword evidence="10" id="KW-0969">Cilium</keyword>
<evidence type="ECO:0000256" key="6">
    <source>
        <dbReference type="ARBA" id="ARBA00026072"/>
    </source>
</evidence>
<evidence type="ECO:0000256" key="2">
    <source>
        <dbReference type="ARBA" id="ARBA00009677"/>
    </source>
</evidence>
<dbReference type="InterPro" id="IPR006300">
    <property type="entry name" value="FlgB"/>
</dbReference>
<keyword evidence="10" id="KW-0282">Flagellum</keyword>
<dbReference type="InterPro" id="IPR019776">
    <property type="entry name" value="Flagellar_basal_body_rod_CS"/>
</dbReference>
<evidence type="ECO:0000259" key="9">
    <source>
        <dbReference type="Pfam" id="PF00460"/>
    </source>
</evidence>
<comment type="similarity">
    <text evidence="2 7">Belongs to the flagella basal body rod proteins family.</text>
</comment>
<evidence type="ECO:0000256" key="4">
    <source>
        <dbReference type="ARBA" id="ARBA00023143"/>
    </source>
</evidence>
<evidence type="ECO:0000256" key="5">
    <source>
        <dbReference type="ARBA" id="ARBA00024934"/>
    </source>
</evidence>
<protein>
    <recommendedName>
        <fullName evidence="3 7">Flagellar basal body rod protein FlgB</fullName>
    </recommendedName>
</protein>
<sequence>MSIAGLPLMDLLKARMQWHQARQKVLAENVANADTPGFKPRDLREPAAGRSGRGDIGMVRTSPAHLVAAGGTSGFDGRDAKRFEVSPSGNGVSLEEEMMKVAQNQTDFQMATTLYSKSLSLLKVAIGRRA</sequence>
<dbReference type="PIRSF" id="PIRSF002889">
    <property type="entry name" value="Rod_FlgB"/>
    <property type="match status" value="1"/>
</dbReference>
<dbReference type="EMBL" id="JASJEV010000005">
    <property type="protein sequence ID" value="MDJ1158442.1"/>
    <property type="molecule type" value="Genomic_DNA"/>
</dbReference>
<proteinExistence type="inferred from homology"/>
<feature type="region of interest" description="Disordered" evidence="8">
    <location>
        <begin position="30"/>
        <end position="89"/>
    </location>
</feature>
<comment type="function">
    <text evidence="5 7">Structural component of flagellum, the bacterial motility apparatus. Part of the rod structure of flagellar basal body.</text>
</comment>
<dbReference type="Pfam" id="PF00460">
    <property type="entry name" value="Flg_bb_rod"/>
    <property type="match status" value="1"/>
</dbReference>
<accession>A0ABT7AGF0</accession>
<evidence type="ECO:0000256" key="7">
    <source>
        <dbReference type="PIRNR" id="PIRNR002889"/>
    </source>
</evidence>
<evidence type="ECO:0000313" key="10">
    <source>
        <dbReference type="EMBL" id="MDJ1158442.1"/>
    </source>
</evidence>
<dbReference type="InterPro" id="IPR001444">
    <property type="entry name" value="Flag_bb_rod_N"/>
</dbReference>
<keyword evidence="4 7" id="KW-0975">Bacterial flagellum</keyword>
<organism evidence="10 11">
    <name type="scientific">Chelatococcus albus</name>
    <dbReference type="NCBI Taxonomy" id="3047466"/>
    <lineage>
        <taxon>Bacteria</taxon>
        <taxon>Pseudomonadati</taxon>
        <taxon>Pseudomonadota</taxon>
        <taxon>Alphaproteobacteria</taxon>
        <taxon>Hyphomicrobiales</taxon>
        <taxon>Chelatococcaceae</taxon>
        <taxon>Chelatococcus</taxon>
    </lineage>
</organism>